<comment type="subcellular location">
    <subcellularLocation>
        <location evidence="1">Cell membrane</location>
        <topology evidence="1">Multi-pass membrane protein</topology>
    </subcellularLocation>
</comment>
<evidence type="ECO:0000256" key="6">
    <source>
        <dbReference type="ARBA" id="ARBA00035120"/>
    </source>
</evidence>
<dbReference type="EMBL" id="CAFBLD010000004">
    <property type="protein sequence ID" value="CAB4865743.1"/>
    <property type="molecule type" value="Genomic_DNA"/>
</dbReference>
<evidence type="ECO:0000313" key="9">
    <source>
        <dbReference type="EMBL" id="CAB4331859.1"/>
    </source>
</evidence>
<dbReference type="EMBL" id="CAFABH010000028">
    <property type="protein sequence ID" value="CAB4832317.1"/>
    <property type="molecule type" value="Genomic_DNA"/>
</dbReference>
<evidence type="ECO:0000313" key="13">
    <source>
        <dbReference type="EMBL" id="CAB4832317.1"/>
    </source>
</evidence>
<dbReference type="HAMAP" id="MF_00454">
    <property type="entry name" value="FluC"/>
    <property type="match status" value="1"/>
</dbReference>
<evidence type="ECO:0000256" key="8">
    <source>
        <dbReference type="SAM" id="Phobius"/>
    </source>
</evidence>
<evidence type="ECO:0000256" key="7">
    <source>
        <dbReference type="ARBA" id="ARBA00035585"/>
    </source>
</evidence>
<evidence type="ECO:0000256" key="2">
    <source>
        <dbReference type="ARBA" id="ARBA00022475"/>
    </source>
</evidence>
<evidence type="ECO:0000256" key="5">
    <source>
        <dbReference type="ARBA" id="ARBA00023136"/>
    </source>
</evidence>
<dbReference type="AlphaFoldDB" id="A0A6J6RUB2"/>
<gene>
    <name evidence="10" type="ORF">UFOPK2510_00688</name>
    <name evidence="11" type="ORF">UFOPK2718_00899</name>
    <name evidence="12" type="ORF">UFOPK2936_01229</name>
    <name evidence="13" type="ORF">UFOPK3174_01305</name>
    <name evidence="14" type="ORF">UFOPK3328_00756</name>
    <name evidence="15" type="ORF">UFOPK3779_01353</name>
    <name evidence="16" type="ORF">UFOPK3913_00888</name>
    <name evidence="9" type="ORF">UFOPK4107_00258</name>
    <name evidence="17" type="ORF">UFOPK4403_00448</name>
</gene>
<evidence type="ECO:0000256" key="1">
    <source>
        <dbReference type="ARBA" id="ARBA00004651"/>
    </source>
</evidence>
<dbReference type="GO" id="GO:0005886">
    <property type="term" value="C:plasma membrane"/>
    <property type="evidence" value="ECO:0007669"/>
    <property type="project" value="UniProtKB-SubCell"/>
</dbReference>
<comment type="similarity">
    <text evidence="6">Belongs to the fluoride channel Fluc/FEX (TC 1.A.43) family.</text>
</comment>
<dbReference type="InterPro" id="IPR003691">
    <property type="entry name" value="FluC"/>
</dbReference>
<dbReference type="EMBL" id="CAFBOC010000008">
    <property type="protein sequence ID" value="CAB4977349.1"/>
    <property type="molecule type" value="Genomic_DNA"/>
</dbReference>
<feature type="transmembrane region" description="Helical" evidence="8">
    <location>
        <begin position="69"/>
        <end position="91"/>
    </location>
</feature>
<dbReference type="EMBL" id="CAEZZW010000007">
    <property type="protein sequence ID" value="CAB4785149.1"/>
    <property type="molecule type" value="Genomic_DNA"/>
</dbReference>
<dbReference type="EMBL" id="CAEZXO010000003">
    <property type="protein sequence ID" value="CAB4690928.1"/>
    <property type="molecule type" value="Genomic_DNA"/>
</dbReference>
<dbReference type="EMBL" id="CAEZYM010000007">
    <property type="protein sequence ID" value="CAB4725981.1"/>
    <property type="molecule type" value="Genomic_DNA"/>
</dbReference>
<evidence type="ECO:0000313" key="11">
    <source>
        <dbReference type="EMBL" id="CAB4725981.1"/>
    </source>
</evidence>
<evidence type="ECO:0000313" key="10">
    <source>
        <dbReference type="EMBL" id="CAB4690928.1"/>
    </source>
</evidence>
<evidence type="ECO:0000313" key="15">
    <source>
        <dbReference type="EMBL" id="CAB4953103.1"/>
    </source>
</evidence>
<proteinExistence type="inferred from homology"/>
<dbReference type="GO" id="GO:1903425">
    <property type="term" value="F:fluoride transmembrane transporter activity"/>
    <property type="evidence" value="ECO:0007669"/>
    <property type="project" value="TreeGrafter"/>
</dbReference>
<protein>
    <submittedName>
        <fullName evidence="11">Unannotated protein</fullName>
    </submittedName>
</protein>
<accession>A0A6J6RUB2</accession>
<evidence type="ECO:0000313" key="12">
    <source>
        <dbReference type="EMBL" id="CAB4785149.1"/>
    </source>
</evidence>
<evidence type="ECO:0000256" key="4">
    <source>
        <dbReference type="ARBA" id="ARBA00022989"/>
    </source>
</evidence>
<reference evidence="11" key="1">
    <citation type="submission" date="2020-05" db="EMBL/GenBank/DDBJ databases">
        <authorList>
            <person name="Chiriac C."/>
            <person name="Salcher M."/>
            <person name="Ghai R."/>
            <person name="Kavagutti S V."/>
        </authorList>
    </citation>
    <scope>NUCLEOTIDE SEQUENCE</scope>
</reference>
<evidence type="ECO:0000313" key="16">
    <source>
        <dbReference type="EMBL" id="CAB4977349.1"/>
    </source>
</evidence>
<dbReference type="EMBL" id="CAFBQX010000002">
    <property type="protein sequence ID" value="CAB5070728.1"/>
    <property type="molecule type" value="Genomic_DNA"/>
</dbReference>
<comment type="catalytic activity">
    <reaction evidence="7">
        <text>fluoride(in) = fluoride(out)</text>
        <dbReference type="Rhea" id="RHEA:76159"/>
        <dbReference type="ChEBI" id="CHEBI:17051"/>
    </reaction>
    <physiologicalReaction direction="left-to-right" evidence="7">
        <dbReference type="Rhea" id="RHEA:76160"/>
    </physiologicalReaction>
</comment>
<keyword evidence="2" id="KW-1003">Cell membrane</keyword>
<keyword evidence="5 8" id="KW-0472">Membrane</keyword>
<sequence length="124" mass="13482">MTALLIIIGAGIGAPSRFLLDQYLRKFIKYPYGILIINALGSFVIGLTIPRINIGSASYQALQTTNTQALIAIGFAGAFTTWSTFIADIYFTLEKKRYKEAFINLLASLLLGLIAASLGMHLAH</sequence>
<evidence type="ECO:0000256" key="3">
    <source>
        <dbReference type="ARBA" id="ARBA00022692"/>
    </source>
</evidence>
<dbReference type="PANTHER" id="PTHR28259">
    <property type="entry name" value="FLUORIDE EXPORT PROTEIN 1-RELATED"/>
    <property type="match status" value="1"/>
</dbReference>
<dbReference type="EMBL" id="CAESAE010000002">
    <property type="protein sequence ID" value="CAB4331859.1"/>
    <property type="molecule type" value="Genomic_DNA"/>
</dbReference>
<dbReference type="Pfam" id="PF02537">
    <property type="entry name" value="CRCB"/>
    <property type="match status" value="1"/>
</dbReference>
<feature type="transmembrane region" description="Helical" evidence="8">
    <location>
        <begin position="30"/>
        <end position="49"/>
    </location>
</feature>
<dbReference type="EMBL" id="CAFBNH010000009">
    <property type="protein sequence ID" value="CAB4953103.1"/>
    <property type="molecule type" value="Genomic_DNA"/>
</dbReference>
<dbReference type="PANTHER" id="PTHR28259:SF1">
    <property type="entry name" value="FLUORIDE EXPORT PROTEIN 1-RELATED"/>
    <property type="match status" value="1"/>
</dbReference>
<keyword evidence="4 8" id="KW-1133">Transmembrane helix</keyword>
<name>A0A6J6RUB2_9ZZZZ</name>
<organism evidence="11">
    <name type="scientific">freshwater metagenome</name>
    <dbReference type="NCBI Taxonomy" id="449393"/>
    <lineage>
        <taxon>unclassified sequences</taxon>
        <taxon>metagenomes</taxon>
        <taxon>ecological metagenomes</taxon>
    </lineage>
</organism>
<keyword evidence="3 8" id="KW-0812">Transmembrane</keyword>
<feature type="transmembrane region" description="Helical" evidence="8">
    <location>
        <begin position="103"/>
        <end position="123"/>
    </location>
</feature>
<evidence type="ECO:0000313" key="17">
    <source>
        <dbReference type="EMBL" id="CAB5070728.1"/>
    </source>
</evidence>
<evidence type="ECO:0000313" key="14">
    <source>
        <dbReference type="EMBL" id="CAB4865743.1"/>
    </source>
</evidence>